<gene>
    <name evidence="6" type="ORF">SORBI_3010G127600</name>
</gene>
<evidence type="ECO:0000256" key="4">
    <source>
        <dbReference type="SAM" id="SignalP"/>
    </source>
</evidence>
<evidence type="ECO:0000256" key="2">
    <source>
        <dbReference type="PIRSR" id="PIRSR601461-1"/>
    </source>
</evidence>
<reference evidence="6 7" key="1">
    <citation type="journal article" date="2009" name="Nature">
        <title>The Sorghum bicolor genome and the diversification of grasses.</title>
        <authorList>
            <person name="Paterson A.H."/>
            <person name="Bowers J.E."/>
            <person name="Bruggmann R."/>
            <person name="Dubchak I."/>
            <person name="Grimwood J."/>
            <person name="Gundlach H."/>
            <person name="Haberer G."/>
            <person name="Hellsten U."/>
            <person name="Mitros T."/>
            <person name="Poliakov A."/>
            <person name="Schmutz J."/>
            <person name="Spannagl M."/>
            <person name="Tang H."/>
            <person name="Wang X."/>
            <person name="Wicker T."/>
            <person name="Bharti A.K."/>
            <person name="Chapman J."/>
            <person name="Feltus F.A."/>
            <person name="Gowik U."/>
            <person name="Grigoriev I.V."/>
            <person name="Lyons E."/>
            <person name="Maher C.A."/>
            <person name="Martis M."/>
            <person name="Narechania A."/>
            <person name="Otillar R.P."/>
            <person name="Penning B.W."/>
            <person name="Salamov A.A."/>
            <person name="Wang Y."/>
            <person name="Zhang L."/>
            <person name="Carpita N.C."/>
            <person name="Freeling M."/>
            <person name="Gingle A.R."/>
            <person name="Hash C.T."/>
            <person name="Keller B."/>
            <person name="Klein P."/>
            <person name="Kresovich S."/>
            <person name="McCann M.C."/>
            <person name="Ming R."/>
            <person name="Peterson D.G."/>
            <person name="Mehboob-ur-Rahman"/>
            <person name="Ware D."/>
            <person name="Westhoff P."/>
            <person name="Mayer K.F."/>
            <person name="Messing J."/>
            <person name="Rokhsar D.S."/>
        </authorList>
    </citation>
    <scope>NUCLEOTIDE SEQUENCE [LARGE SCALE GENOMIC DNA]</scope>
    <source>
        <strain evidence="7">cv. BTx623</strain>
    </source>
</reference>
<dbReference type="InterPro" id="IPR032861">
    <property type="entry name" value="TAXi_N"/>
</dbReference>
<dbReference type="FunFam" id="2.40.70.10:FF:000021">
    <property type="entry name" value="Aspartyl protease AED1"/>
    <property type="match status" value="1"/>
</dbReference>
<dbReference type="FunFam" id="2.40.70.10:FF:000049">
    <property type="entry name" value="Aspartyl protease AED1"/>
    <property type="match status" value="1"/>
</dbReference>
<dbReference type="InterPro" id="IPR001461">
    <property type="entry name" value="Aspartic_peptidase_A1"/>
</dbReference>
<accession>A0A194YIS5</accession>
<evidence type="ECO:0000259" key="5">
    <source>
        <dbReference type="PROSITE" id="PS51767"/>
    </source>
</evidence>
<keyword evidence="4" id="KW-0732">Signal</keyword>
<dbReference type="EMBL" id="CM000769">
    <property type="protein sequence ID" value="KXG19867.1"/>
    <property type="molecule type" value="Genomic_DNA"/>
</dbReference>
<feature type="chain" id="PRO_5008268823" description="Peptidase A1 domain-containing protein" evidence="4">
    <location>
        <begin position="26"/>
        <end position="562"/>
    </location>
</feature>
<keyword evidence="7" id="KW-1185">Reference proteome</keyword>
<name>A0A194YIS5_SORBI</name>
<comment type="similarity">
    <text evidence="1">Belongs to the peptidase A1 family.</text>
</comment>
<dbReference type="Gene3D" id="2.40.70.10">
    <property type="entry name" value="Acid Proteases"/>
    <property type="match status" value="2"/>
</dbReference>
<dbReference type="PANTHER" id="PTHR13683:SF808">
    <property type="entry name" value="PEPTIDASE A1 DOMAIN-CONTAINING PROTEIN"/>
    <property type="match status" value="1"/>
</dbReference>
<dbReference type="AlphaFoldDB" id="A0A194YIS5"/>
<dbReference type="ExpressionAtlas" id="A0A194YIS5">
    <property type="expression patterns" value="baseline and differential"/>
</dbReference>
<dbReference type="PANTHER" id="PTHR13683">
    <property type="entry name" value="ASPARTYL PROTEASES"/>
    <property type="match status" value="1"/>
</dbReference>
<dbReference type="Pfam" id="PF14543">
    <property type="entry name" value="TAXi_N"/>
    <property type="match status" value="1"/>
</dbReference>
<dbReference type="Pfam" id="PF14541">
    <property type="entry name" value="TAXi_C"/>
    <property type="match status" value="1"/>
</dbReference>
<dbReference type="Gramene" id="KXG19867">
    <property type="protein sequence ID" value="KXG19867"/>
    <property type="gene ID" value="SORBI_3010G127600"/>
</dbReference>
<proteinExistence type="inferred from homology"/>
<dbReference type="InterPro" id="IPR033121">
    <property type="entry name" value="PEPTIDASE_A1"/>
</dbReference>
<evidence type="ECO:0000256" key="3">
    <source>
        <dbReference type="SAM" id="MobiDB-lite"/>
    </source>
</evidence>
<feature type="active site" evidence="2">
    <location>
        <position position="370"/>
    </location>
</feature>
<dbReference type="GO" id="GO:0004190">
    <property type="term" value="F:aspartic-type endopeptidase activity"/>
    <property type="evidence" value="ECO:0007669"/>
    <property type="project" value="InterPro"/>
</dbReference>
<dbReference type="InterPro" id="IPR032799">
    <property type="entry name" value="TAXi_C"/>
</dbReference>
<sequence length="562" mass="60100">MHAMASQRLLLVRLLVLCLVCGACAAAKRRYLSVSMDQVLRSKAHLDCPPWNKKSVTTTSGNKLTIPAVCGLPRSPSKCCGAFERHVLNHDMNRLSKLLQRSSVSSAAAAPAPSPLPRGIPFFPPVAPPAEAPAVTIPDSTGTSLDTLEFVVTVGFGSPAQNYTLSIDTGSDVSWIQCLPCSGHCYKQHDPVFDPTKSATYSAVPCGHPQCAAAGGKCSNSGTCLYKVTYGDGSSTAGVLSHETLSLSSTRDLPGFAFGCGQTNLGEFGGVDGLVGLGRGALSLPSQAAATFGATFSYCLPSYDTTHGYLTMGSTTPAASNDDDDVQYTAMIQKEDYPSLYFVEVVSIDIGGYILPVPPTVFTRDGTLFDSGTILTYLPPEAYASLRDRFKFTMTQYKPAPAYDPFDTCYDFTGHNAIFMPAVAFKFSDGAVFDLSPVAILIYPDDTAPATGCLAFVPRPSTMPFNIIGNTQQRGTEGKTWHICQRSPAMQIEITGFSVPPRGLFSSLRAISLRAATTSRDRRSIMRPPSPASRTRLDEAAHHRTTQRAIGRIYDAFLINAG</sequence>
<organism evidence="6 7">
    <name type="scientific">Sorghum bicolor</name>
    <name type="common">Sorghum</name>
    <name type="synonym">Sorghum vulgare</name>
    <dbReference type="NCBI Taxonomy" id="4558"/>
    <lineage>
        <taxon>Eukaryota</taxon>
        <taxon>Viridiplantae</taxon>
        <taxon>Streptophyta</taxon>
        <taxon>Embryophyta</taxon>
        <taxon>Tracheophyta</taxon>
        <taxon>Spermatophyta</taxon>
        <taxon>Magnoliopsida</taxon>
        <taxon>Liliopsida</taxon>
        <taxon>Poales</taxon>
        <taxon>Poaceae</taxon>
        <taxon>PACMAD clade</taxon>
        <taxon>Panicoideae</taxon>
        <taxon>Andropogonodae</taxon>
        <taxon>Andropogoneae</taxon>
        <taxon>Sorghinae</taxon>
        <taxon>Sorghum</taxon>
    </lineage>
</organism>
<feature type="signal peptide" evidence="4">
    <location>
        <begin position="1"/>
        <end position="25"/>
    </location>
</feature>
<dbReference type="GO" id="GO:0006508">
    <property type="term" value="P:proteolysis"/>
    <property type="evidence" value="ECO:0007669"/>
    <property type="project" value="InterPro"/>
</dbReference>
<feature type="domain" description="Peptidase A1" evidence="5">
    <location>
        <begin position="150"/>
        <end position="491"/>
    </location>
</feature>
<evidence type="ECO:0000313" key="7">
    <source>
        <dbReference type="Proteomes" id="UP000000768"/>
    </source>
</evidence>
<dbReference type="SUPFAM" id="SSF50630">
    <property type="entry name" value="Acid proteases"/>
    <property type="match status" value="1"/>
</dbReference>
<feature type="region of interest" description="Disordered" evidence="3">
    <location>
        <begin position="519"/>
        <end position="545"/>
    </location>
</feature>
<evidence type="ECO:0000313" key="6">
    <source>
        <dbReference type="EMBL" id="KXG19867.1"/>
    </source>
</evidence>
<evidence type="ECO:0000256" key="1">
    <source>
        <dbReference type="ARBA" id="ARBA00007447"/>
    </source>
</evidence>
<dbReference type="InParanoid" id="A0A194YIS5"/>
<protein>
    <recommendedName>
        <fullName evidence="5">Peptidase A1 domain-containing protein</fullName>
    </recommendedName>
</protein>
<dbReference type="Proteomes" id="UP000000768">
    <property type="component" value="Chromosome 10"/>
</dbReference>
<reference evidence="7" key="2">
    <citation type="journal article" date="2018" name="Plant J.">
        <title>The Sorghum bicolor reference genome: improved assembly, gene annotations, a transcriptome atlas, and signatures of genome organization.</title>
        <authorList>
            <person name="McCormick R.F."/>
            <person name="Truong S.K."/>
            <person name="Sreedasyam A."/>
            <person name="Jenkins J."/>
            <person name="Shu S."/>
            <person name="Sims D."/>
            <person name="Kennedy M."/>
            <person name="Amirebrahimi M."/>
            <person name="Weers B.D."/>
            <person name="McKinley B."/>
            <person name="Mattison A."/>
            <person name="Morishige D.T."/>
            <person name="Grimwood J."/>
            <person name="Schmutz J."/>
            <person name="Mullet J.E."/>
        </authorList>
    </citation>
    <scope>NUCLEOTIDE SEQUENCE [LARGE SCALE GENOMIC DNA]</scope>
    <source>
        <strain evidence="7">cv. BTx623</strain>
    </source>
</reference>
<feature type="active site" evidence="2">
    <location>
        <position position="168"/>
    </location>
</feature>
<dbReference type="PROSITE" id="PS51767">
    <property type="entry name" value="PEPTIDASE_A1"/>
    <property type="match status" value="1"/>
</dbReference>
<dbReference type="InterPro" id="IPR021109">
    <property type="entry name" value="Peptidase_aspartic_dom_sf"/>
</dbReference>